<gene>
    <name evidence="9" type="ORF">EOE67_03520</name>
</gene>
<dbReference type="InterPro" id="IPR042094">
    <property type="entry name" value="T2SS_GspF_sf"/>
</dbReference>
<evidence type="ECO:0000256" key="1">
    <source>
        <dbReference type="ARBA" id="ARBA00004651"/>
    </source>
</evidence>
<keyword evidence="4 7" id="KW-0812">Transmembrane</keyword>
<name>A0A437R3H1_9GAMM</name>
<dbReference type="GO" id="GO:0005886">
    <property type="term" value="C:plasma membrane"/>
    <property type="evidence" value="ECO:0007669"/>
    <property type="project" value="UniProtKB-SubCell"/>
</dbReference>
<proteinExistence type="inferred from homology"/>
<dbReference type="Proteomes" id="UP000283077">
    <property type="component" value="Unassembled WGS sequence"/>
</dbReference>
<dbReference type="RefSeq" id="WP_127697664.1">
    <property type="nucleotide sequence ID" value="NZ_SACS01000002.1"/>
</dbReference>
<evidence type="ECO:0000256" key="5">
    <source>
        <dbReference type="ARBA" id="ARBA00022989"/>
    </source>
</evidence>
<sequence length="401" mass="44283">MINFQYSGFDQSGAKVSGDISADSIDSARQMLRQQGVLVKTLQPLQLESSGFSFGKAKVSLSDLEFLTTELSVLLDAGLKIDKGIELLNRTNKKPGLATLLDKISKSLRGGKQLSQALQLADDKLFDSLYVNLVSIGEATGKLPDVFRSLAADLAFKRDLQQKVTQALTYPMVILFVCLSSIVFIFNYVVPNLETMFQGKTDLPVYTQLLLSSSAWMRQYQWYLLGAIIGGVFLLKHALQKPEFQHSFQKWQLNLPVLKQAVVLVERIRFNSGLAMMLNAGVSVDQALMLSCGNIKNSLVRRELEIAINKIKRGDALSGALRQTLLYPDFFASLLAVGEESGELTRIFREIAERSQREFSSWVTRMTSLLEPLLIVVMGGIVGGVVVIMMLSITGTTDVGI</sequence>
<comment type="subcellular location">
    <subcellularLocation>
        <location evidence="1">Cell membrane</location>
        <topology evidence="1">Multi-pass membrane protein</topology>
    </subcellularLocation>
</comment>
<organism evidence="9 10">
    <name type="scientific">Rheinheimera riviphila</name>
    <dbReference type="NCBI Taxonomy" id="1834037"/>
    <lineage>
        <taxon>Bacteria</taxon>
        <taxon>Pseudomonadati</taxon>
        <taxon>Pseudomonadota</taxon>
        <taxon>Gammaproteobacteria</taxon>
        <taxon>Chromatiales</taxon>
        <taxon>Chromatiaceae</taxon>
        <taxon>Rheinheimera</taxon>
    </lineage>
</organism>
<accession>A0A437R3H1</accession>
<evidence type="ECO:0000256" key="2">
    <source>
        <dbReference type="ARBA" id="ARBA00005745"/>
    </source>
</evidence>
<protein>
    <submittedName>
        <fullName evidence="9">Type II secretion system F family protein</fullName>
    </submittedName>
</protein>
<comment type="caution">
    <text evidence="9">The sequence shown here is derived from an EMBL/GenBank/DDBJ whole genome shotgun (WGS) entry which is preliminary data.</text>
</comment>
<feature type="domain" description="Type II secretion system protein GspF" evidence="8">
    <location>
        <begin position="274"/>
        <end position="391"/>
    </location>
</feature>
<dbReference type="Pfam" id="PF00482">
    <property type="entry name" value="T2SSF"/>
    <property type="match status" value="2"/>
</dbReference>
<evidence type="ECO:0000256" key="3">
    <source>
        <dbReference type="ARBA" id="ARBA00022475"/>
    </source>
</evidence>
<keyword evidence="6 7" id="KW-0472">Membrane</keyword>
<dbReference type="PRINTS" id="PR00812">
    <property type="entry name" value="BCTERIALGSPF"/>
</dbReference>
<evidence type="ECO:0000259" key="8">
    <source>
        <dbReference type="Pfam" id="PF00482"/>
    </source>
</evidence>
<feature type="transmembrane region" description="Helical" evidence="7">
    <location>
        <begin position="167"/>
        <end position="190"/>
    </location>
</feature>
<dbReference type="AlphaFoldDB" id="A0A437R3H1"/>
<dbReference type="InterPro" id="IPR018076">
    <property type="entry name" value="T2SS_GspF_dom"/>
</dbReference>
<comment type="similarity">
    <text evidence="2">Belongs to the GSP F family.</text>
</comment>
<dbReference type="PANTHER" id="PTHR30012">
    <property type="entry name" value="GENERAL SECRETION PATHWAY PROTEIN"/>
    <property type="match status" value="1"/>
</dbReference>
<evidence type="ECO:0000256" key="4">
    <source>
        <dbReference type="ARBA" id="ARBA00022692"/>
    </source>
</evidence>
<feature type="transmembrane region" description="Helical" evidence="7">
    <location>
        <begin position="373"/>
        <end position="393"/>
    </location>
</feature>
<keyword evidence="5 7" id="KW-1133">Transmembrane helix</keyword>
<reference evidence="9 10" key="1">
    <citation type="submission" date="2019-01" db="EMBL/GenBank/DDBJ databases">
        <authorList>
            <person name="Chen W.-M."/>
        </authorList>
    </citation>
    <scope>NUCLEOTIDE SEQUENCE [LARGE SCALE GENOMIC DNA]</scope>
    <source>
        <strain evidence="9 10">KYPC3</strain>
    </source>
</reference>
<dbReference type="OrthoDB" id="9805682at2"/>
<dbReference type="EMBL" id="SACS01000002">
    <property type="protein sequence ID" value="RVU41282.1"/>
    <property type="molecule type" value="Genomic_DNA"/>
</dbReference>
<evidence type="ECO:0000256" key="6">
    <source>
        <dbReference type="ARBA" id="ARBA00023136"/>
    </source>
</evidence>
<dbReference type="InterPro" id="IPR003004">
    <property type="entry name" value="GspF/PilC"/>
</dbReference>
<dbReference type="Gene3D" id="1.20.81.30">
    <property type="entry name" value="Type II secretion system (T2SS), domain F"/>
    <property type="match status" value="2"/>
</dbReference>
<feature type="transmembrane region" description="Helical" evidence="7">
    <location>
        <begin position="220"/>
        <end position="239"/>
    </location>
</feature>
<keyword evidence="10" id="KW-1185">Reference proteome</keyword>
<evidence type="ECO:0000256" key="7">
    <source>
        <dbReference type="SAM" id="Phobius"/>
    </source>
</evidence>
<keyword evidence="3" id="KW-1003">Cell membrane</keyword>
<evidence type="ECO:0000313" key="10">
    <source>
        <dbReference type="Proteomes" id="UP000283077"/>
    </source>
</evidence>
<evidence type="ECO:0000313" key="9">
    <source>
        <dbReference type="EMBL" id="RVU41282.1"/>
    </source>
</evidence>
<feature type="domain" description="Type II secretion system protein GspF" evidence="8">
    <location>
        <begin position="68"/>
        <end position="191"/>
    </location>
</feature>
<dbReference type="PANTHER" id="PTHR30012:SF0">
    <property type="entry name" value="TYPE II SECRETION SYSTEM PROTEIN F-RELATED"/>
    <property type="match status" value="1"/>
</dbReference>